<dbReference type="OrthoDB" id="255821at2"/>
<dbReference type="Gene3D" id="1.25.40.10">
    <property type="entry name" value="Tetratricopeptide repeat domain"/>
    <property type="match status" value="1"/>
</dbReference>
<dbReference type="SMART" id="SM00028">
    <property type="entry name" value="TPR"/>
    <property type="match status" value="2"/>
</dbReference>
<keyword evidence="3" id="KW-1185">Reference proteome</keyword>
<evidence type="ECO:0000313" key="3">
    <source>
        <dbReference type="Proteomes" id="UP000004263"/>
    </source>
</evidence>
<organism evidence="2 3">
    <name type="scientific">Bermanella marisrubri</name>
    <dbReference type="NCBI Taxonomy" id="207949"/>
    <lineage>
        <taxon>Bacteria</taxon>
        <taxon>Pseudomonadati</taxon>
        <taxon>Pseudomonadota</taxon>
        <taxon>Gammaproteobacteria</taxon>
        <taxon>Oceanospirillales</taxon>
        <taxon>Oceanospirillaceae</taxon>
        <taxon>Bermanella</taxon>
    </lineage>
</organism>
<evidence type="ECO:0000313" key="2">
    <source>
        <dbReference type="EMBL" id="EAT11067.1"/>
    </source>
</evidence>
<dbReference type="HOGENOM" id="CLU_092366_0_0_6"/>
<dbReference type="STRING" id="207949.RED65_07509"/>
<proteinExistence type="predicted"/>
<comment type="caution">
    <text evidence="2">The sequence shown here is derived from an EMBL/GenBank/DDBJ whole genome shotgun (WGS) entry which is preliminary data.</text>
</comment>
<dbReference type="EMBL" id="AAQH01000024">
    <property type="protein sequence ID" value="EAT11067.1"/>
    <property type="molecule type" value="Genomic_DNA"/>
</dbReference>
<keyword evidence="1" id="KW-0802">TPR repeat</keyword>
<dbReference type="PROSITE" id="PS51257">
    <property type="entry name" value="PROKAR_LIPOPROTEIN"/>
    <property type="match status" value="1"/>
</dbReference>
<dbReference type="SUPFAM" id="SSF48452">
    <property type="entry name" value="TPR-like"/>
    <property type="match status" value="1"/>
</dbReference>
<accession>Q1MYP9</accession>
<dbReference type="Pfam" id="PF13414">
    <property type="entry name" value="TPR_11"/>
    <property type="match status" value="1"/>
</dbReference>
<reference evidence="2 3" key="1">
    <citation type="submission" date="2006-03" db="EMBL/GenBank/DDBJ databases">
        <authorList>
            <person name="Pinhassi J."/>
            <person name="Pedros-Alio C."/>
            <person name="Ferriera S."/>
            <person name="Johnson J."/>
            <person name="Kravitz S."/>
            <person name="Halpern A."/>
            <person name="Remington K."/>
            <person name="Beeson K."/>
            <person name="Tran B."/>
            <person name="Rogers Y.-H."/>
            <person name="Friedman R."/>
            <person name="Venter J.C."/>
        </authorList>
    </citation>
    <scope>NUCLEOTIDE SEQUENCE [LARGE SCALE GENOMIC DNA]</scope>
    <source>
        <strain evidence="2 3">RED65</strain>
    </source>
</reference>
<dbReference type="InterPro" id="IPR019734">
    <property type="entry name" value="TPR_rpt"/>
</dbReference>
<dbReference type="AlphaFoldDB" id="Q1MYP9"/>
<name>Q1MYP9_9GAMM</name>
<dbReference type="PROSITE" id="PS50005">
    <property type="entry name" value="TPR"/>
    <property type="match status" value="1"/>
</dbReference>
<dbReference type="PANTHER" id="PTHR12558:SF13">
    <property type="entry name" value="CELL DIVISION CYCLE PROTEIN 27 HOMOLOG"/>
    <property type="match status" value="1"/>
</dbReference>
<evidence type="ECO:0000256" key="1">
    <source>
        <dbReference type="PROSITE-ProRule" id="PRU00339"/>
    </source>
</evidence>
<protein>
    <submittedName>
        <fullName evidence="2">TPR repeat protein</fullName>
    </submittedName>
</protein>
<dbReference type="InterPro" id="IPR011990">
    <property type="entry name" value="TPR-like_helical_dom_sf"/>
</dbReference>
<dbReference type="PANTHER" id="PTHR12558">
    <property type="entry name" value="CELL DIVISION CYCLE 16,23,27"/>
    <property type="match status" value="1"/>
</dbReference>
<gene>
    <name evidence="2" type="ORF">RED65_07509</name>
</gene>
<sequence length="257" mass="29296">MVMRFDNTLKTIALVSLFTLSACSQKMQLPEAGQKVALQPSAQFVPTQKYNEESKLVPYETVENPYLAEKTKINKGSVLLFIEAKKAMRAEDFKTAEQKLSVITKKDPELSGPWVLLGHLEVERENFKKAEELYQKAIRVNPDNVNAYIALAKAQRLMGEFHVAQNTLVLALKLWPDFPEAHLNIAILYDLYLNQAEKAQMHYEAYLFLDDYKDPQAIAWYKEVLERTQNFKSYVDSQAGFDKIKQAMANNLPGAQG</sequence>
<feature type="repeat" description="TPR" evidence="1">
    <location>
        <begin position="111"/>
        <end position="144"/>
    </location>
</feature>
<dbReference type="Proteomes" id="UP000004263">
    <property type="component" value="Unassembled WGS sequence"/>
</dbReference>